<dbReference type="Proteomes" id="UP000466730">
    <property type="component" value="Unassembled WGS sequence"/>
</dbReference>
<dbReference type="PANTHER" id="PTHR30466">
    <property type="entry name" value="FLAVIN REDUCTASE"/>
    <property type="match status" value="1"/>
</dbReference>
<dbReference type="GO" id="GO:0042602">
    <property type="term" value="F:riboflavin reductase (NADPH) activity"/>
    <property type="evidence" value="ECO:0007669"/>
    <property type="project" value="TreeGrafter"/>
</dbReference>
<feature type="domain" description="Flavin reductase like" evidence="3">
    <location>
        <begin position="25"/>
        <end position="167"/>
    </location>
</feature>
<dbReference type="SMART" id="SM00903">
    <property type="entry name" value="Flavin_Reduct"/>
    <property type="match status" value="1"/>
</dbReference>
<organism evidence="4 5">
    <name type="scientific">Rhodovulum strictum</name>
    <dbReference type="NCBI Taxonomy" id="58314"/>
    <lineage>
        <taxon>Bacteria</taxon>
        <taxon>Pseudomonadati</taxon>
        <taxon>Pseudomonadota</taxon>
        <taxon>Alphaproteobacteria</taxon>
        <taxon>Rhodobacterales</taxon>
        <taxon>Paracoccaceae</taxon>
        <taxon>Rhodovulum</taxon>
    </lineage>
</organism>
<dbReference type="AlphaFoldDB" id="A0A844BF07"/>
<dbReference type="Pfam" id="PF01613">
    <property type="entry name" value="Flavin_Reduct"/>
    <property type="match status" value="1"/>
</dbReference>
<dbReference type="OrthoDB" id="9792858at2"/>
<dbReference type="SUPFAM" id="SSF50475">
    <property type="entry name" value="FMN-binding split barrel"/>
    <property type="match status" value="1"/>
</dbReference>
<keyword evidence="5" id="KW-1185">Reference proteome</keyword>
<evidence type="ECO:0000259" key="3">
    <source>
        <dbReference type="SMART" id="SM00903"/>
    </source>
</evidence>
<comment type="similarity">
    <text evidence="1">Belongs to the non-flavoprotein flavin reductase family.</text>
</comment>
<dbReference type="InterPro" id="IPR050268">
    <property type="entry name" value="NADH-dep_flavin_reductase"/>
</dbReference>
<protein>
    <submittedName>
        <fullName evidence="4">Flavin reductase</fullName>
    </submittedName>
</protein>
<evidence type="ECO:0000313" key="4">
    <source>
        <dbReference type="EMBL" id="MRH19573.1"/>
    </source>
</evidence>
<keyword evidence="2" id="KW-0560">Oxidoreductase</keyword>
<evidence type="ECO:0000256" key="1">
    <source>
        <dbReference type="ARBA" id="ARBA00008898"/>
    </source>
</evidence>
<dbReference type="EMBL" id="WJPO01000001">
    <property type="protein sequence ID" value="MRH19573.1"/>
    <property type="molecule type" value="Genomic_DNA"/>
</dbReference>
<gene>
    <name evidence="4" type="ORF">GH815_01105</name>
</gene>
<dbReference type="InterPro" id="IPR002563">
    <property type="entry name" value="Flavin_Rdtase-like_dom"/>
</dbReference>
<reference evidence="4 5" key="1">
    <citation type="submission" date="2019-11" db="EMBL/GenBank/DDBJ databases">
        <title>Draft Whole-Genome sequence of the marine photosynthetic bacterium Rhodovulum strictum DSM 11289.</title>
        <authorList>
            <person name="Kyndt J.A."/>
            <person name="Meyer T.E."/>
        </authorList>
    </citation>
    <scope>NUCLEOTIDE SEQUENCE [LARGE SCALE GENOMIC DNA]</scope>
    <source>
        <strain evidence="4 5">DSM 11289</strain>
    </source>
</reference>
<dbReference type="InterPro" id="IPR012349">
    <property type="entry name" value="Split_barrel_FMN-bd"/>
</dbReference>
<evidence type="ECO:0000313" key="5">
    <source>
        <dbReference type="Proteomes" id="UP000466730"/>
    </source>
</evidence>
<dbReference type="Gene3D" id="2.30.110.10">
    <property type="entry name" value="Electron Transport, Fmn-binding Protein, Chain A"/>
    <property type="match status" value="1"/>
</dbReference>
<accession>A0A844BF07</accession>
<sequence length="172" mass="17890">MARGCRPMDRFTPGPATQRQFRDALGCFATGVTVVTVGDAAGPVGMTANSFASVSLDPPLILWSPACASGRFAAMTGAERFAVHVLGAGEKAIAQRFARSGAAFEGLAMEWAEAGPPLLDEGWIARFLCTRVAVHDAGDHAIVVGRVDEVARREGPPLVFAGGAFGDFSPAE</sequence>
<comment type="caution">
    <text evidence="4">The sequence shown here is derived from an EMBL/GenBank/DDBJ whole genome shotgun (WGS) entry which is preliminary data.</text>
</comment>
<name>A0A844BF07_9RHOB</name>
<evidence type="ECO:0000256" key="2">
    <source>
        <dbReference type="ARBA" id="ARBA00023002"/>
    </source>
</evidence>
<proteinExistence type="inferred from homology"/>
<dbReference type="PANTHER" id="PTHR30466:SF11">
    <property type="entry name" value="FLAVIN-DEPENDENT MONOOXYGENASE, REDUCTASE SUBUNIT HSAB"/>
    <property type="match status" value="1"/>
</dbReference>
<dbReference type="GO" id="GO:0010181">
    <property type="term" value="F:FMN binding"/>
    <property type="evidence" value="ECO:0007669"/>
    <property type="project" value="InterPro"/>
</dbReference>